<feature type="transmembrane region" description="Helical" evidence="9">
    <location>
        <begin position="538"/>
        <end position="557"/>
    </location>
</feature>
<evidence type="ECO:0000256" key="1">
    <source>
        <dbReference type="ARBA" id="ARBA00003273"/>
    </source>
</evidence>
<keyword evidence="5" id="KW-0926">Vacuole</keyword>
<keyword evidence="7" id="KW-0325">Glycoprotein</keyword>
<feature type="transmembrane region" description="Helical" evidence="9">
    <location>
        <begin position="454"/>
        <end position="470"/>
    </location>
</feature>
<accession>A0ABW4QRQ1</accession>
<feature type="transmembrane region" description="Helical" evidence="9">
    <location>
        <begin position="325"/>
        <end position="346"/>
    </location>
</feature>
<dbReference type="RefSeq" id="WP_382312435.1">
    <property type="nucleotide sequence ID" value="NZ_JBHUFD010000002.1"/>
</dbReference>
<feature type="domain" description="Peptidase M28" evidence="10">
    <location>
        <begin position="103"/>
        <end position="293"/>
    </location>
</feature>
<keyword evidence="6 9" id="KW-1133">Transmembrane helix</keyword>
<dbReference type="EMBL" id="JBHUFD010000002">
    <property type="protein sequence ID" value="MFD1872067.1"/>
    <property type="molecule type" value="Genomic_DNA"/>
</dbReference>
<keyword evidence="9" id="KW-0812">Transmembrane</keyword>
<dbReference type="Gene3D" id="3.40.630.10">
    <property type="entry name" value="Zn peptidases"/>
    <property type="match status" value="1"/>
</dbReference>
<organism evidence="11 12">
    <name type="scientific">Hymenobacter bucti</name>
    <dbReference type="NCBI Taxonomy" id="1844114"/>
    <lineage>
        <taxon>Bacteria</taxon>
        <taxon>Pseudomonadati</taxon>
        <taxon>Bacteroidota</taxon>
        <taxon>Cytophagia</taxon>
        <taxon>Cytophagales</taxon>
        <taxon>Hymenobacteraceae</taxon>
        <taxon>Hymenobacter</taxon>
    </lineage>
</organism>
<feature type="transmembrane region" description="Helical" evidence="9">
    <location>
        <begin position="353"/>
        <end position="386"/>
    </location>
</feature>
<feature type="transmembrane region" description="Helical" evidence="9">
    <location>
        <begin position="482"/>
        <end position="505"/>
    </location>
</feature>
<dbReference type="Pfam" id="PF04389">
    <property type="entry name" value="Peptidase_M28"/>
    <property type="match status" value="1"/>
</dbReference>
<dbReference type="InterPro" id="IPR007484">
    <property type="entry name" value="Peptidase_M28"/>
</dbReference>
<feature type="transmembrane region" description="Helical" evidence="9">
    <location>
        <begin position="430"/>
        <end position="448"/>
    </location>
</feature>
<evidence type="ECO:0000256" key="3">
    <source>
        <dbReference type="ARBA" id="ARBA00010918"/>
    </source>
</evidence>
<feature type="transmembrane region" description="Helical" evidence="9">
    <location>
        <begin position="392"/>
        <end position="418"/>
    </location>
</feature>
<feature type="transmembrane region" description="Helical" evidence="9">
    <location>
        <begin position="511"/>
        <end position="531"/>
    </location>
</feature>
<evidence type="ECO:0000256" key="2">
    <source>
        <dbReference type="ARBA" id="ARBA00004128"/>
    </source>
</evidence>
<dbReference type="InterPro" id="IPR045175">
    <property type="entry name" value="M28_fam"/>
</dbReference>
<evidence type="ECO:0000313" key="11">
    <source>
        <dbReference type="EMBL" id="MFD1872067.1"/>
    </source>
</evidence>
<proteinExistence type="inferred from homology"/>
<comment type="subcellular location">
    <subcellularLocation>
        <location evidence="2">Vacuole membrane</location>
        <topology evidence="2">Multi-pass membrane protein</topology>
    </subcellularLocation>
</comment>
<dbReference type="PANTHER" id="PTHR12147:SF58">
    <property type="entry name" value="VACUOLAR MEMBRANE PROTEASE"/>
    <property type="match status" value="1"/>
</dbReference>
<evidence type="ECO:0000259" key="10">
    <source>
        <dbReference type="Pfam" id="PF04389"/>
    </source>
</evidence>
<evidence type="ECO:0000256" key="6">
    <source>
        <dbReference type="ARBA" id="ARBA00022989"/>
    </source>
</evidence>
<comment type="similarity">
    <text evidence="3">Belongs to the peptidase M28 family.</text>
</comment>
<evidence type="ECO:0000256" key="8">
    <source>
        <dbReference type="ARBA" id="ARBA00031512"/>
    </source>
</evidence>
<evidence type="ECO:0000256" key="4">
    <source>
        <dbReference type="ARBA" id="ARBA00017435"/>
    </source>
</evidence>
<protein>
    <recommendedName>
        <fullName evidence="4">Vacuolar membrane protease</fullName>
    </recommendedName>
    <alternativeName>
        <fullName evidence="8">FXNA-related family protease 1</fullName>
    </alternativeName>
</protein>
<dbReference type="Proteomes" id="UP001597197">
    <property type="component" value="Unassembled WGS sequence"/>
</dbReference>
<keyword evidence="9" id="KW-0472">Membrane</keyword>
<keyword evidence="12" id="KW-1185">Reference proteome</keyword>
<comment type="function">
    <text evidence="1">May be involved in vacuolar sorting and osmoregulation.</text>
</comment>
<evidence type="ECO:0000256" key="7">
    <source>
        <dbReference type="ARBA" id="ARBA00023180"/>
    </source>
</evidence>
<dbReference type="SUPFAM" id="SSF53187">
    <property type="entry name" value="Zn-dependent exopeptidases"/>
    <property type="match status" value="1"/>
</dbReference>
<name>A0ABW4QRQ1_9BACT</name>
<evidence type="ECO:0000256" key="9">
    <source>
        <dbReference type="SAM" id="Phobius"/>
    </source>
</evidence>
<evidence type="ECO:0000313" key="12">
    <source>
        <dbReference type="Proteomes" id="UP001597197"/>
    </source>
</evidence>
<dbReference type="PANTHER" id="PTHR12147">
    <property type="entry name" value="METALLOPEPTIDASE M28 FAMILY MEMBER"/>
    <property type="match status" value="1"/>
</dbReference>
<reference evidence="12" key="1">
    <citation type="journal article" date="2019" name="Int. J. Syst. Evol. Microbiol.">
        <title>The Global Catalogue of Microorganisms (GCM) 10K type strain sequencing project: providing services to taxonomists for standard genome sequencing and annotation.</title>
        <authorList>
            <consortium name="The Broad Institute Genomics Platform"/>
            <consortium name="The Broad Institute Genome Sequencing Center for Infectious Disease"/>
            <person name="Wu L."/>
            <person name="Ma J."/>
        </authorList>
    </citation>
    <scope>NUCLEOTIDE SEQUENCE [LARGE SCALE GENOMIC DNA]</scope>
    <source>
        <strain evidence="12">CGMCC 1.15795</strain>
    </source>
</reference>
<comment type="caution">
    <text evidence="11">The sequence shown here is derived from an EMBL/GenBank/DDBJ whole genome shotgun (WGS) entry which is preliminary data.</text>
</comment>
<sequence>MPPLVRWLPLFAVVLTLAVAVWLMQPPRPLGTEAPASVFAVGRALRDLAIIAREPHSLGTPANAAVHEYLVRRCRALGLRVSLQDTSVFTLTAGQLVGGRVQNIVARLPGRQPGGKAVLVLAHYDSQPHTPGAGDDGAGVAAMLETIRALRAGPPLAHDIIWLFTDGEEAGLLGARAYAADTARLRREVGVVLNFEGRGNRGPSALFEVNAQNGWVIREFARAAPVAFASSLFYEVYRNLPNDTDFTPLRQAGLTGLNFAYTDGFSHYHSPADTPAHLDLGSLQHQGAYMLSLVRHFDTVSLTQTKAPDYTFFNPIGHWLVYYPAAWNLPLTLLTLAVLLAVAVLARRRGRLGWLGLVGGAAAWVGVLLLMLAAGYGLLAGIVALYPQYQAFYSAAFYNILAYQVALLALGGAVFTAYYSWLGKRVRPDALVGGALLIGALLLGLVQWQAASSAFLLVFPLLFASLGWALRLRPAGPGWAKLLGGLSVLPAAALLVQYLYFTLIIFGGGPLVLVALLLLALLLGFGLPVLLPLLGQRYALPALALASALVALVVGHATSQPTAAQPQQTHLFYTLAADQGRAYWLSALPRPDAWTRQVLTRPHYGPLPAALPGATSPVLYQAAPRLALAPPQLLVLTDSTLAGQRHLKILVRPGRAGVRSMRLLPAGRGLQALRLAGHRLPLTNFTGPSLAITFYAPHAAGELLDLELATASPVQVVVTSRSLGLPPSAGLPPLSRTFVPAPGYASFSTQVKQVFTF</sequence>
<gene>
    <name evidence="11" type="ORF">ACFSDX_06500</name>
</gene>
<evidence type="ECO:0000256" key="5">
    <source>
        <dbReference type="ARBA" id="ARBA00022554"/>
    </source>
</evidence>